<dbReference type="EC" id="2.7.4.26" evidence="2 10"/>
<dbReference type="GO" id="GO:0016114">
    <property type="term" value="P:terpenoid biosynthetic process"/>
    <property type="evidence" value="ECO:0007669"/>
    <property type="project" value="TreeGrafter"/>
</dbReference>
<feature type="binding site" evidence="11">
    <location>
        <position position="180"/>
    </location>
    <ligand>
        <name>ATP</name>
        <dbReference type="ChEBI" id="CHEBI:30616"/>
    </ligand>
</feature>
<evidence type="ECO:0000256" key="8">
    <source>
        <dbReference type="ARBA" id="ARBA00023229"/>
    </source>
</evidence>
<evidence type="ECO:0000256" key="9">
    <source>
        <dbReference type="ARBA" id="ARBA00049063"/>
    </source>
</evidence>
<feature type="binding site" evidence="11">
    <location>
        <position position="221"/>
    </location>
    <ligand>
        <name>ATP</name>
        <dbReference type="ChEBI" id="CHEBI:30616"/>
    </ligand>
</feature>
<dbReference type="GO" id="GO:0005829">
    <property type="term" value="C:cytosol"/>
    <property type="evidence" value="ECO:0007669"/>
    <property type="project" value="TreeGrafter"/>
</dbReference>
<protein>
    <recommendedName>
        <fullName evidence="3 10">Isopentenyl phosphate kinase</fullName>
        <shortName evidence="10">IPK</shortName>
        <ecNumber evidence="2 10">2.7.4.26</ecNumber>
    </recommendedName>
</protein>
<evidence type="ECO:0000256" key="5">
    <source>
        <dbReference type="ARBA" id="ARBA00022741"/>
    </source>
</evidence>
<keyword evidence="8" id="KW-0414">Isoprene biosynthesis</keyword>
<dbReference type="PANTHER" id="PTHR43654">
    <property type="entry name" value="GLUTAMATE 5-KINASE"/>
    <property type="match status" value="1"/>
</dbReference>
<dbReference type="PIRSF" id="PIRSF016496">
    <property type="entry name" value="Kin_FomA"/>
    <property type="match status" value="1"/>
</dbReference>
<evidence type="ECO:0000256" key="3">
    <source>
        <dbReference type="ARBA" id="ARBA00017267"/>
    </source>
</evidence>
<dbReference type="STRING" id="1301915.JH146_1549"/>
<comment type="function">
    <text evidence="10">Catalyzes the formation of isopentenyl diphosphate (IPP), the building block of all isoprenoids.</text>
</comment>
<feature type="binding site" evidence="11">
    <location>
        <position position="217"/>
    </location>
    <ligand>
        <name>ATP</name>
        <dbReference type="ChEBI" id="CHEBI:30616"/>
    </ligand>
</feature>
<dbReference type="HOGENOM" id="CLU_070213_0_0_2"/>
<feature type="binding site" evidence="11">
    <location>
        <position position="55"/>
    </location>
    <ligand>
        <name>substrate</name>
    </ligand>
</feature>
<dbReference type="GO" id="GO:0016301">
    <property type="term" value="F:kinase activity"/>
    <property type="evidence" value="ECO:0007669"/>
    <property type="project" value="UniProtKB-KW"/>
</dbReference>
<feature type="binding site" evidence="11">
    <location>
        <position position="159"/>
    </location>
    <ligand>
        <name>substrate</name>
    </ligand>
</feature>
<dbReference type="EMBL" id="CP009149">
    <property type="protein sequence ID" value="AIJ06391.1"/>
    <property type="molecule type" value="Genomic_DNA"/>
</dbReference>
<dbReference type="SUPFAM" id="SSF53633">
    <property type="entry name" value="Carbamate kinase-like"/>
    <property type="match status" value="1"/>
</dbReference>
<dbReference type="GO" id="GO:0005524">
    <property type="term" value="F:ATP binding"/>
    <property type="evidence" value="ECO:0007669"/>
    <property type="project" value="UniProtKB-KW"/>
</dbReference>
<gene>
    <name evidence="14" type="ORF">JH146_1549</name>
</gene>
<dbReference type="CDD" id="cd04241">
    <property type="entry name" value="AAK_FomA-like"/>
    <property type="match status" value="1"/>
</dbReference>
<dbReference type="RefSeq" id="WP_048202468.1">
    <property type="nucleotide sequence ID" value="NZ_CP009149.1"/>
</dbReference>
<organism evidence="14 15">
    <name type="scientific">Methanocaldococcus bathoardescens</name>
    <dbReference type="NCBI Taxonomy" id="1301915"/>
    <lineage>
        <taxon>Archaea</taxon>
        <taxon>Methanobacteriati</taxon>
        <taxon>Methanobacteriota</taxon>
        <taxon>Methanomada group</taxon>
        <taxon>Methanococci</taxon>
        <taxon>Methanococcales</taxon>
        <taxon>Methanocaldococcaceae</taxon>
        <taxon>Methanocaldococcus</taxon>
    </lineage>
</organism>
<evidence type="ECO:0000259" key="13">
    <source>
        <dbReference type="Pfam" id="PF00696"/>
    </source>
</evidence>
<dbReference type="InterPro" id="IPR001048">
    <property type="entry name" value="Asp/Glu/Uridylate_kinase"/>
</dbReference>
<feature type="domain" description="Aspartate/glutamate/uridylate kinase" evidence="13">
    <location>
        <begin position="1"/>
        <end position="227"/>
    </location>
</feature>
<dbReference type="AlphaFoldDB" id="A0A076LDT7"/>
<dbReference type="KEGG" id="mjh:JH146_1549"/>
<dbReference type="Gene3D" id="3.40.1160.10">
    <property type="entry name" value="Acetylglutamate kinase-like"/>
    <property type="match status" value="1"/>
</dbReference>
<keyword evidence="4 10" id="KW-0808">Transferase</keyword>
<dbReference type="PANTHER" id="PTHR43654:SF1">
    <property type="entry name" value="ISOPENTENYL PHOSPHATE KINASE"/>
    <property type="match status" value="1"/>
</dbReference>
<name>A0A076LDT7_9EURY</name>
<evidence type="ECO:0000256" key="6">
    <source>
        <dbReference type="ARBA" id="ARBA00022777"/>
    </source>
</evidence>
<keyword evidence="15" id="KW-1185">Reference proteome</keyword>
<evidence type="ECO:0000256" key="10">
    <source>
        <dbReference type="PIRNR" id="PIRNR016496"/>
    </source>
</evidence>
<accession>A0A076LDT7</accession>
<proteinExistence type="inferred from homology"/>
<keyword evidence="7 10" id="KW-0067">ATP-binding</keyword>
<reference evidence="14 15" key="1">
    <citation type="journal article" date="2015" name="Int. J. Syst. Evol. Microbiol.">
        <title>M ethanocaldococcus bathoardescens sp. nov., a hyperthermophilic methanogen isolated from a volcanically active deep-sea hydrothermal vent.</title>
        <authorList>
            <person name="Stewart L.C."/>
            <person name="Jung J.H."/>
            <person name="Kim Y.T."/>
            <person name="Kwon S.W."/>
            <person name="Park C.S."/>
            <person name="Holden J.F."/>
        </authorList>
    </citation>
    <scope>NUCLEOTIDE SEQUENCE [LARGE SCALE GENOMIC DNA]</scope>
    <source>
        <strain evidence="14 15">JH146</strain>
    </source>
</reference>
<dbReference type="InterPro" id="IPR036393">
    <property type="entry name" value="AceGlu_kinase-like_sf"/>
</dbReference>
<evidence type="ECO:0000256" key="11">
    <source>
        <dbReference type="PIRSR" id="PIRSR016496-1"/>
    </source>
</evidence>
<comment type="subunit">
    <text evidence="10">Homodimer.</text>
</comment>
<evidence type="ECO:0000256" key="2">
    <source>
        <dbReference type="ARBA" id="ARBA00012908"/>
    </source>
</evidence>
<evidence type="ECO:0000256" key="4">
    <source>
        <dbReference type="ARBA" id="ARBA00022679"/>
    </source>
</evidence>
<evidence type="ECO:0000313" key="15">
    <source>
        <dbReference type="Proteomes" id="UP000028781"/>
    </source>
</evidence>
<keyword evidence="5 10" id="KW-0547">Nucleotide-binding</keyword>
<evidence type="ECO:0000256" key="12">
    <source>
        <dbReference type="PIRSR" id="PIRSR016496-2"/>
    </source>
</evidence>
<comment type="catalytic activity">
    <reaction evidence="9 10">
        <text>isopentenyl phosphate + ATP = isopentenyl diphosphate + ADP</text>
        <dbReference type="Rhea" id="RHEA:33963"/>
        <dbReference type="ChEBI" id="CHEBI:30616"/>
        <dbReference type="ChEBI" id="CHEBI:65078"/>
        <dbReference type="ChEBI" id="CHEBI:128769"/>
        <dbReference type="ChEBI" id="CHEBI:456216"/>
        <dbReference type="EC" id="2.7.4.26"/>
    </reaction>
</comment>
<dbReference type="InterPro" id="IPR024192">
    <property type="entry name" value="Fosfomycin_R_FomA-type"/>
</dbReference>
<dbReference type="GO" id="GO:0102043">
    <property type="term" value="F:isopentenyl phosphate kinase activity"/>
    <property type="evidence" value="ECO:0007669"/>
    <property type="project" value="UniProtKB-EC"/>
</dbReference>
<dbReference type="Pfam" id="PF00696">
    <property type="entry name" value="AA_kinase"/>
    <property type="match status" value="1"/>
</dbReference>
<feature type="site" description="Transition state stabilizer" evidence="12">
    <location>
        <position position="15"/>
    </location>
</feature>
<evidence type="ECO:0000256" key="1">
    <source>
        <dbReference type="ARBA" id="ARBA00010540"/>
    </source>
</evidence>
<evidence type="ECO:0000256" key="7">
    <source>
        <dbReference type="ARBA" id="ARBA00022840"/>
    </source>
</evidence>
<dbReference type="NCBIfam" id="NF040647">
    <property type="entry name" value="IPPK_Arch"/>
    <property type="match status" value="1"/>
</dbReference>
<feature type="binding site" evidence="11">
    <location>
        <begin position="6"/>
        <end position="10"/>
    </location>
    <ligand>
        <name>ATP</name>
        <dbReference type="ChEBI" id="CHEBI:30616"/>
    </ligand>
</feature>
<keyword evidence="6 10" id="KW-0418">Kinase</keyword>
<dbReference type="OrthoDB" id="15328at2157"/>
<dbReference type="GeneID" id="24892182"/>
<sequence>MLTILKLGGSILSDKNMPFSVKWDNLERIAMEIKNALDYYKNQNKEIKLILVHGGGSFGHPVAKKYLKIENDKKVFINMEKGFWDIQKAMRRFNNIVIDTLQSYDIPAVSIQPSSFVVFGDKLIFDTSAIKEMLKRGLIPVIHGDIVVDNNIGYKIISGDDIVPYLANELKADLILYATDVDGVLIDNKPVKRIDEKNIDEILSYLSGSNSIDVTGGMRYKIEMIRKNKCRSFVFNGNKVRNVYKALLGKVEGTEIDFSK</sequence>
<comment type="similarity">
    <text evidence="1 10">Belongs to the isopentenyl phosphate kinase family.</text>
</comment>
<evidence type="ECO:0000313" key="14">
    <source>
        <dbReference type="EMBL" id="AIJ06391.1"/>
    </source>
</evidence>
<feature type="binding site" evidence="11">
    <location>
        <position position="56"/>
    </location>
    <ligand>
        <name>ATP</name>
        <dbReference type="ChEBI" id="CHEBI:30616"/>
    </ligand>
</feature>
<dbReference type="Proteomes" id="UP000028781">
    <property type="component" value="Chromosome"/>
</dbReference>
<feature type="binding site" evidence="11">
    <location>
        <position position="60"/>
    </location>
    <ligand>
        <name>substrate</name>
    </ligand>
</feature>